<comment type="caution">
    <text evidence="1">The sequence shown here is derived from an EMBL/GenBank/DDBJ whole genome shotgun (WGS) entry which is preliminary data.</text>
</comment>
<evidence type="ECO:0000313" key="1">
    <source>
        <dbReference type="EMBL" id="VVC04398.1"/>
    </source>
</evidence>
<name>A0A5E4LTF7_9ARCH</name>
<protein>
    <submittedName>
        <fullName evidence="1">Uncharacterized protein</fullName>
    </submittedName>
</protein>
<organism evidence="1 2">
    <name type="scientific">Candidatus Bilamarchaeum dharawalense</name>
    <dbReference type="NCBI Taxonomy" id="2885759"/>
    <lineage>
        <taxon>Archaea</taxon>
        <taxon>Candidatus Micrarchaeota</taxon>
        <taxon>Candidatus Micrarchaeia</taxon>
        <taxon>Candidatus Anstonellales</taxon>
        <taxon>Candidatus Bilamarchaeaceae</taxon>
        <taxon>Candidatus Bilamarchaeum</taxon>
    </lineage>
</organism>
<evidence type="ECO:0000313" key="2">
    <source>
        <dbReference type="Proteomes" id="UP000789941"/>
    </source>
</evidence>
<dbReference type="AlphaFoldDB" id="A0A5E4LTF7"/>
<accession>A0A5E4LTF7</accession>
<reference evidence="1 2" key="1">
    <citation type="submission" date="2019-08" db="EMBL/GenBank/DDBJ databases">
        <authorList>
            <person name="Vazquez-Campos X."/>
        </authorList>
    </citation>
    <scope>NUCLEOTIDE SEQUENCE [LARGE SCALE GENOMIC DNA]</scope>
    <source>
        <strain evidence="1">LFW-283_2</strain>
    </source>
</reference>
<proteinExistence type="predicted"/>
<sequence length="117" mass="12437">MRLVLGLILICLVALSNASAAIVDCEEQYNSCITQCCDACGSHLEYNSKGDLNCYVGTETNQNQYCINMCMPCATQYQQCMGDTPNNNDGNSGACCGSAAVLAGILGLVFFRANNRG</sequence>
<dbReference type="EMBL" id="CABMJJ010000009">
    <property type="protein sequence ID" value="VVC04398.1"/>
    <property type="molecule type" value="Genomic_DNA"/>
</dbReference>
<dbReference type="Proteomes" id="UP000789941">
    <property type="component" value="Unassembled WGS sequence"/>
</dbReference>
<gene>
    <name evidence="1" type="ORF">LFW2832_00923</name>
</gene>